<dbReference type="FunCoup" id="A0A165BDL9">
    <property type="interactions" value="769"/>
</dbReference>
<reference evidence="12 13" key="1">
    <citation type="journal article" date="2016" name="Mol. Biol. Evol.">
        <title>Comparative Genomics of Early-Diverging Mushroom-Forming Fungi Provides Insights into the Origins of Lignocellulose Decay Capabilities.</title>
        <authorList>
            <person name="Nagy L.G."/>
            <person name="Riley R."/>
            <person name="Tritt A."/>
            <person name="Adam C."/>
            <person name="Daum C."/>
            <person name="Floudas D."/>
            <person name="Sun H."/>
            <person name="Yadav J.S."/>
            <person name="Pangilinan J."/>
            <person name="Larsson K.H."/>
            <person name="Matsuura K."/>
            <person name="Barry K."/>
            <person name="Labutti K."/>
            <person name="Kuo R."/>
            <person name="Ohm R.A."/>
            <person name="Bhattacharya S.S."/>
            <person name="Shirouzu T."/>
            <person name="Yoshinaga Y."/>
            <person name="Martin F.M."/>
            <person name="Grigoriev I.V."/>
            <person name="Hibbett D.S."/>
        </authorList>
    </citation>
    <scope>NUCLEOTIDE SEQUENCE [LARGE SCALE GENOMIC DNA]</scope>
    <source>
        <strain evidence="12 13">93-53</strain>
    </source>
</reference>
<dbReference type="InterPro" id="IPR045546">
    <property type="entry name" value="Exportin-T_C"/>
</dbReference>
<dbReference type="Gene3D" id="1.25.10.10">
    <property type="entry name" value="Leucine-rich Repeat Variant"/>
    <property type="match status" value="1"/>
</dbReference>
<dbReference type="GO" id="GO:0005643">
    <property type="term" value="C:nuclear pore"/>
    <property type="evidence" value="ECO:0007669"/>
    <property type="project" value="TreeGrafter"/>
</dbReference>
<sequence length="1061" mass="119089">MEQNLDQVVQAIAIASDPTRGSLHQQALEYLSSIQQNAASAWRLALALFVEANPNGSRKYPTQARFFALRLLDEFLDNRFEPLDDESFQTLRQSFVSYIQSEYLYGSAEVEAPFLRNKFSHTLTLFFLCTYMDKWPTFFTDLFALIRPAESTSQSTFNHHVSLLFFHIVLEISGEVADQMIKAARPFNQERHTRDGRVRDAVRERDAGRINEAVLTIVADGAERMARSRKEGASADRELDTAIEVVDWGVRTFASYVGWIDINLTVTPTTVPLLFNLLSDSSLPIRLATSSALVKIVGKGLKEPGDKLQLIKVLSLTQVLDALESKTRVQQAARGSDVDEGEESYREALGRLLNILGLEICKIIDESTINDVRSDANQILQQTLPIMLRFMADEYDDTGSTVFPFLQTVLSSYKKSRKTSSEPLDEQKRSFLTSLLRVILQKLKWEEDCDPEDMDEDDKVAFEELRKDLRTFLDATLLIEQNLVTEALRSLVINTLTAYQSGTPVKWNDAELAVYLVYSFGEINKSGSKGRAAFCQAPAIDREKRKETDYSGYPLTTHGELLYALVRSGIAGYPNKTVVMQFFETVARYGDFFKVRKDCIVPTLQAMMDTRGLHNPVSSLRSRVFYLFYRFIRESKNEISPELAVSLLQGMRDLLSIQVELPELENPEQQDLLTEAVNNPGIFDAQLYLFETAGTLASLLYKAPEQGSALLQSIVRPLLAELSLNLQAVKGVEDVMPILKVHHIIMALGNIAKGFPDYPSPIPAGYILPPLDVFNEVAQAILVSLEAMNVFKVVRDATRFAFARILATTGPNVTKLIPSLMASLLAHFEPSELVDFMNFIGLLVHKLQEDMFDVLDQLVGPLSAHINAIMSQAVSGTDDELARADTKKAYLALLNNIMASKLHPVFISERNKGQLEGLLGSMQRLAEDVSDPFSQKAAFTFFARCVAVWARPNPDTQAQVLPGFERFVYERLVPTAFIALSSPQFNVKDGQMLVVLHEICNFLQAISKARGQEAFDFFVAVFLPAQNWPEPAAIEFVTKMRDLDAKAFRKYFADFVRASRS</sequence>
<organism evidence="12 13">
    <name type="scientific">Laetiporus sulphureus 93-53</name>
    <dbReference type="NCBI Taxonomy" id="1314785"/>
    <lineage>
        <taxon>Eukaryota</taxon>
        <taxon>Fungi</taxon>
        <taxon>Dikarya</taxon>
        <taxon>Basidiomycota</taxon>
        <taxon>Agaricomycotina</taxon>
        <taxon>Agaricomycetes</taxon>
        <taxon>Polyporales</taxon>
        <taxon>Laetiporus</taxon>
    </lineage>
</organism>
<evidence type="ECO:0000259" key="11">
    <source>
        <dbReference type="Pfam" id="PF19282"/>
    </source>
</evidence>
<dbReference type="InterPro" id="IPR016024">
    <property type="entry name" value="ARM-type_fold"/>
</dbReference>
<accession>A0A165BDL9</accession>
<gene>
    <name evidence="12" type="ORF">LAESUDRAFT_687529</name>
</gene>
<keyword evidence="7 9" id="KW-0694">RNA-binding</keyword>
<dbReference type="InterPro" id="IPR011989">
    <property type="entry name" value="ARM-like"/>
</dbReference>
<dbReference type="PANTHER" id="PTHR15952:SF11">
    <property type="entry name" value="EXPORTIN-T"/>
    <property type="match status" value="1"/>
</dbReference>
<protein>
    <recommendedName>
        <fullName evidence="3 9">Exportin-T</fullName>
    </recommendedName>
    <alternativeName>
        <fullName evidence="9">Exportin(tRNA)</fullName>
    </alternativeName>
    <alternativeName>
        <fullName evidence="9">tRNA exportin</fullName>
    </alternativeName>
</protein>
<dbReference type="GO" id="GO:0005737">
    <property type="term" value="C:cytoplasm"/>
    <property type="evidence" value="ECO:0007669"/>
    <property type="project" value="UniProtKB-SubCell"/>
</dbReference>
<evidence type="ECO:0000256" key="9">
    <source>
        <dbReference type="RuleBase" id="RU366037"/>
    </source>
</evidence>
<evidence type="ECO:0000256" key="4">
    <source>
        <dbReference type="ARBA" id="ARBA00022448"/>
    </source>
</evidence>
<dbReference type="AlphaFoldDB" id="A0A165BDL9"/>
<dbReference type="Proteomes" id="UP000076871">
    <property type="component" value="Unassembled WGS sequence"/>
</dbReference>
<keyword evidence="6 9" id="KW-0820">tRNA-binding</keyword>
<dbReference type="GO" id="GO:0000049">
    <property type="term" value="F:tRNA binding"/>
    <property type="evidence" value="ECO:0007669"/>
    <property type="project" value="UniProtKB-UniRule"/>
</dbReference>
<dbReference type="InterPro" id="IPR018247">
    <property type="entry name" value="EF_Hand_1_Ca_BS"/>
</dbReference>
<feature type="domain" description="Exportin-1/Importin-beta-like" evidence="10">
    <location>
        <begin position="113"/>
        <end position="286"/>
    </location>
</feature>
<evidence type="ECO:0000256" key="2">
    <source>
        <dbReference type="ARBA" id="ARBA00009466"/>
    </source>
</evidence>
<dbReference type="OrthoDB" id="26399at2759"/>
<dbReference type="GO" id="GO:0031267">
    <property type="term" value="F:small GTPase binding"/>
    <property type="evidence" value="ECO:0007669"/>
    <property type="project" value="InterPro"/>
</dbReference>
<keyword evidence="5 9" id="KW-0963">Cytoplasm</keyword>
<keyword evidence="13" id="KW-1185">Reference proteome</keyword>
<evidence type="ECO:0000256" key="7">
    <source>
        <dbReference type="ARBA" id="ARBA00022884"/>
    </source>
</evidence>
<dbReference type="PROSITE" id="PS00018">
    <property type="entry name" value="EF_HAND_1"/>
    <property type="match status" value="1"/>
</dbReference>
<comment type="similarity">
    <text evidence="2 9">Belongs to the exportin family.</text>
</comment>
<dbReference type="PANTHER" id="PTHR15952">
    <property type="entry name" value="EXPORTIN-T/LOS1"/>
    <property type="match status" value="1"/>
</dbReference>
<dbReference type="RefSeq" id="XP_040758552.1">
    <property type="nucleotide sequence ID" value="XM_040905957.1"/>
</dbReference>
<dbReference type="SUPFAM" id="SSF48371">
    <property type="entry name" value="ARM repeat"/>
    <property type="match status" value="1"/>
</dbReference>
<comment type="subcellular location">
    <subcellularLocation>
        <location evidence="1 9">Cytoplasm</location>
    </subcellularLocation>
    <subcellularLocation>
        <location evidence="9">Nucleus</location>
    </subcellularLocation>
    <text evidence="9">Shuttles between the nucleus and the cytoplasm.</text>
</comment>
<proteinExistence type="inferred from homology"/>
<dbReference type="GO" id="GO:0071528">
    <property type="term" value="P:tRNA re-export from nucleus"/>
    <property type="evidence" value="ECO:0007669"/>
    <property type="project" value="UniProtKB-UniRule"/>
</dbReference>
<evidence type="ECO:0000256" key="1">
    <source>
        <dbReference type="ARBA" id="ARBA00004496"/>
    </source>
</evidence>
<evidence type="ECO:0000313" key="13">
    <source>
        <dbReference type="Proteomes" id="UP000076871"/>
    </source>
</evidence>
<evidence type="ECO:0000256" key="3">
    <source>
        <dbReference type="ARBA" id="ARBA00018928"/>
    </source>
</evidence>
<feature type="domain" description="Exportin-T C-terminal" evidence="11">
    <location>
        <begin position="371"/>
        <end position="1057"/>
    </location>
</feature>
<dbReference type="GeneID" id="63822986"/>
<evidence type="ECO:0000256" key="5">
    <source>
        <dbReference type="ARBA" id="ARBA00022490"/>
    </source>
</evidence>
<dbReference type="InterPro" id="IPR013598">
    <property type="entry name" value="Exportin-1/Importin-b-like"/>
</dbReference>
<evidence type="ECO:0000313" key="12">
    <source>
        <dbReference type="EMBL" id="KZT00812.1"/>
    </source>
</evidence>
<dbReference type="Pfam" id="PF08389">
    <property type="entry name" value="Xpo1"/>
    <property type="match status" value="1"/>
</dbReference>
<comment type="function">
    <text evidence="9">tRNA nucleus export receptor which facilitates tRNA translocation across the nuclear pore complex.</text>
</comment>
<dbReference type="EMBL" id="KV427676">
    <property type="protein sequence ID" value="KZT00812.1"/>
    <property type="molecule type" value="Genomic_DNA"/>
</dbReference>
<name>A0A165BDL9_9APHY</name>
<dbReference type="GO" id="GO:0016363">
    <property type="term" value="C:nuclear matrix"/>
    <property type="evidence" value="ECO:0007669"/>
    <property type="project" value="TreeGrafter"/>
</dbReference>
<evidence type="ECO:0000256" key="8">
    <source>
        <dbReference type="ARBA" id="ARBA00023242"/>
    </source>
</evidence>
<dbReference type="STRING" id="1314785.A0A165BDL9"/>
<keyword evidence="8 9" id="KW-0539">Nucleus</keyword>
<dbReference type="InterPro" id="IPR040017">
    <property type="entry name" value="XPOT"/>
</dbReference>
<evidence type="ECO:0000256" key="6">
    <source>
        <dbReference type="ARBA" id="ARBA00022555"/>
    </source>
</evidence>
<dbReference type="Pfam" id="PF19282">
    <property type="entry name" value="Exportin-T"/>
    <property type="match status" value="1"/>
</dbReference>
<evidence type="ECO:0000259" key="10">
    <source>
        <dbReference type="Pfam" id="PF08389"/>
    </source>
</evidence>
<keyword evidence="4 9" id="KW-0813">Transport</keyword>
<dbReference type="InParanoid" id="A0A165BDL9"/>